<dbReference type="Gene3D" id="3.30.70.360">
    <property type="match status" value="1"/>
</dbReference>
<name>A0A087CG59_9BIFI</name>
<dbReference type="GO" id="GO:0009014">
    <property type="term" value="F:succinyl-diaminopimelate desuccinylase activity"/>
    <property type="evidence" value="ECO:0007669"/>
    <property type="project" value="UniProtKB-EC"/>
</dbReference>
<evidence type="ECO:0000313" key="4">
    <source>
        <dbReference type="EMBL" id="KFI82259.1"/>
    </source>
</evidence>
<evidence type="ECO:0000259" key="3">
    <source>
        <dbReference type="Pfam" id="PF07687"/>
    </source>
</evidence>
<dbReference type="InterPro" id="IPR011650">
    <property type="entry name" value="Peptidase_M20_dimer"/>
</dbReference>
<dbReference type="InterPro" id="IPR002933">
    <property type="entry name" value="Peptidase_M20"/>
</dbReference>
<gene>
    <name evidence="4" type="ORF">BPSY_1109</name>
</gene>
<dbReference type="Pfam" id="PF07687">
    <property type="entry name" value="M20_dimer"/>
    <property type="match status" value="1"/>
</dbReference>
<dbReference type="EC" id="3.5.1.18" evidence="4"/>
<keyword evidence="1" id="KW-0479">Metal-binding</keyword>
<reference evidence="4 5" key="1">
    <citation type="submission" date="2014-03" db="EMBL/GenBank/DDBJ databases">
        <title>Genomics of Bifidobacteria.</title>
        <authorList>
            <person name="Ventura M."/>
            <person name="Milani C."/>
            <person name="Lugli G.A."/>
        </authorList>
    </citation>
    <scope>NUCLEOTIDE SEQUENCE [LARGE SCALE GENOMIC DNA]</scope>
    <source>
        <strain evidence="4 5">LMG 21775</strain>
    </source>
</reference>
<organism evidence="4 5">
    <name type="scientific">Bifidobacterium psychraerophilum</name>
    <dbReference type="NCBI Taxonomy" id="218140"/>
    <lineage>
        <taxon>Bacteria</taxon>
        <taxon>Bacillati</taxon>
        <taxon>Actinomycetota</taxon>
        <taxon>Actinomycetes</taxon>
        <taxon>Bifidobacteriales</taxon>
        <taxon>Bifidobacteriaceae</taxon>
        <taxon>Bifidobacterium</taxon>
    </lineage>
</organism>
<protein>
    <submittedName>
        <fullName evidence="4">Hydrolase</fullName>
        <ecNumber evidence="4">3.5.1.18</ecNumber>
    </submittedName>
</protein>
<evidence type="ECO:0000256" key="1">
    <source>
        <dbReference type="ARBA" id="ARBA00022723"/>
    </source>
</evidence>
<dbReference type="SUPFAM" id="SSF55031">
    <property type="entry name" value="Bacterial exopeptidase dimerisation domain"/>
    <property type="match status" value="1"/>
</dbReference>
<sequence length="388" mass="42216">MAVPEDDAADLLRRMLSFRSVSGADGHREQRRFLDFLLDWLGTLPGYSLLHYQGCESGQHPFAHVRIDGQPSPAGRVLFACHLDVVPIGMEDMWAHDPWGTDGEKDGRYFGRGSCDMKGPIVSLCLALRSLASHGIGAEILFTSDEESGSAGAESQIDYLRGIERPAGIIVCEPTEGRIRLGHRGAYWIEVTATGKAAHGSTPELGVSAIYRLMDCIALCREGQGPKLRSDPFLGKESWNLGVVRAGGESPNLVPDRATGIIDYRIVSDDVDDITDWWEGQEGISQVTRHLLLSPVSTDRSDPWLGKLSGPVDSEPCFCYTDASIITKALPGIPIVIWGPGESSEMHTIDESIEIPAICHMAERYAQSLVDACAPEGCRETPESADIQ</sequence>
<accession>A0A087CG59</accession>
<dbReference type="eggNOG" id="COG0624">
    <property type="taxonomic scope" value="Bacteria"/>
</dbReference>
<feature type="domain" description="Peptidase M20 dimerisation" evidence="3">
    <location>
        <begin position="182"/>
        <end position="272"/>
    </location>
</feature>
<evidence type="ECO:0000256" key="2">
    <source>
        <dbReference type="ARBA" id="ARBA00022801"/>
    </source>
</evidence>
<keyword evidence="2 4" id="KW-0378">Hydrolase</keyword>
<dbReference type="Gene3D" id="3.40.630.10">
    <property type="entry name" value="Zn peptidases"/>
    <property type="match status" value="2"/>
</dbReference>
<dbReference type="InterPro" id="IPR036264">
    <property type="entry name" value="Bact_exopeptidase_dim_dom"/>
</dbReference>
<dbReference type="Pfam" id="PF01546">
    <property type="entry name" value="Peptidase_M20"/>
    <property type="match status" value="1"/>
</dbReference>
<evidence type="ECO:0000313" key="5">
    <source>
        <dbReference type="Proteomes" id="UP000029050"/>
    </source>
</evidence>
<dbReference type="GO" id="GO:0046872">
    <property type="term" value="F:metal ion binding"/>
    <property type="evidence" value="ECO:0007669"/>
    <property type="project" value="UniProtKB-KW"/>
</dbReference>
<dbReference type="STRING" id="218140.BPSY_1109"/>
<dbReference type="PANTHER" id="PTHR43808">
    <property type="entry name" value="ACETYLORNITHINE DEACETYLASE"/>
    <property type="match status" value="1"/>
</dbReference>
<dbReference type="EMBL" id="JGZI01000009">
    <property type="protein sequence ID" value="KFI82259.1"/>
    <property type="molecule type" value="Genomic_DNA"/>
</dbReference>
<dbReference type="InterPro" id="IPR050072">
    <property type="entry name" value="Peptidase_M20A"/>
</dbReference>
<dbReference type="SUPFAM" id="SSF53187">
    <property type="entry name" value="Zn-dependent exopeptidases"/>
    <property type="match status" value="1"/>
</dbReference>
<dbReference type="AlphaFoldDB" id="A0A087CG59"/>
<comment type="caution">
    <text evidence="4">The sequence shown here is derived from an EMBL/GenBank/DDBJ whole genome shotgun (WGS) entry which is preliminary data.</text>
</comment>
<dbReference type="Proteomes" id="UP000029050">
    <property type="component" value="Unassembled WGS sequence"/>
</dbReference>
<keyword evidence="5" id="KW-1185">Reference proteome</keyword>
<proteinExistence type="predicted"/>